<evidence type="ECO:0000313" key="2">
    <source>
        <dbReference type="Proteomes" id="UP000565262"/>
    </source>
</evidence>
<proteinExistence type="predicted"/>
<gene>
    <name evidence="1" type="ORF">H4O21_11705</name>
</gene>
<reference evidence="1 2" key="1">
    <citation type="submission" date="2020-08" db="EMBL/GenBank/DDBJ databases">
        <title>Oceanospirillum sp. nov. isolated from marine sediment.</title>
        <authorList>
            <person name="Ji X."/>
        </authorList>
    </citation>
    <scope>NUCLEOTIDE SEQUENCE [LARGE SCALE GENOMIC DNA]</scope>
    <source>
        <strain evidence="1 2">D5</strain>
    </source>
</reference>
<organism evidence="1 2">
    <name type="scientific">Oceanospirillum sediminis</name>
    <dbReference type="NCBI Taxonomy" id="2760088"/>
    <lineage>
        <taxon>Bacteria</taxon>
        <taxon>Pseudomonadati</taxon>
        <taxon>Pseudomonadota</taxon>
        <taxon>Gammaproteobacteria</taxon>
        <taxon>Oceanospirillales</taxon>
        <taxon>Oceanospirillaceae</taxon>
        <taxon>Oceanospirillum</taxon>
    </lineage>
</organism>
<dbReference type="Proteomes" id="UP000565262">
    <property type="component" value="Unassembled WGS sequence"/>
</dbReference>
<name>A0A839IPU3_9GAMM</name>
<accession>A0A839IPU3</accession>
<dbReference type="EMBL" id="JACJFM010000013">
    <property type="protein sequence ID" value="MBB1487275.1"/>
    <property type="molecule type" value="Genomic_DNA"/>
</dbReference>
<protein>
    <submittedName>
        <fullName evidence="1">Uncharacterized protein</fullName>
    </submittedName>
</protein>
<keyword evidence="2" id="KW-1185">Reference proteome</keyword>
<dbReference type="AlphaFoldDB" id="A0A839IPU3"/>
<sequence length="57" mass="6640">MKKGTVIIITMGTENSFQDWEHHYFSLAELMHGVEKSAASEKNLRNLKDFISRLERT</sequence>
<comment type="caution">
    <text evidence="1">The sequence shown here is derived from an EMBL/GenBank/DDBJ whole genome shotgun (WGS) entry which is preliminary data.</text>
</comment>
<dbReference type="RefSeq" id="WP_182809057.1">
    <property type="nucleotide sequence ID" value="NZ_JACJFM010000013.1"/>
</dbReference>
<evidence type="ECO:0000313" key="1">
    <source>
        <dbReference type="EMBL" id="MBB1487275.1"/>
    </source>
</evidence>